<keyword evidence="3" id="KW-1185">Reference proteome</keyword>
<reference evidence="2 3" key="2">
    <citation type="submission" date="2018-11" db="EMBL/GenBank/DDBJ databases">
        <authorList>
            <consortium name="Pathogen Informatics"/>
        </authorList>
    </citation>
    <scope>NUCLEOTIDE SEQUENCE [LARGE SCALE GENOMIC DNA]</scope>
</reference>
<dbReference type="EMBL" id="UYWX01021655">
    <property type="protein sequence ID" value="VDM35379.1"/>
    <property type="molecule type" value="Genomic_DNA"/>
</dbReference>
<protein>
    <submittedName>
        <fullName evidence="4">Importin-4</fullName>
    </submittedName>
</protein>
<feature type="region of interest" description="Disordered" evidence="1">
    <location>
        <begin position="28"/>
        <end position="49"/>
    </location>
</feature>
<name>A0A0R3XA39_HYDTA</name>
<feature type="compositionally biased region" description="Low complexity" evidence="1">
    <location>
        <begin position="28"/>
        <end position="41"/>
    </location>
</feature>
<feature type="region of interest" description="Disordered" evidence="1">
    <location>
        <begin position="98"/>
        <end position="121"/>
    </location>
</feature>
<gene>
    <name evidence="2" type="ORF">TTAC_LOCUS10399</name>
</gene>
<dbReference type="WBParaSite" id="TTAC_0001041601-mRNA-1">
    <property type="protein sequence ID" value="TTAC_0001041601-mRNA-1"/>
    <property type="gene ID" value="TTAC_0001041601"/>
</dbReference>
<reference evidence="4" key="1">
    <citation type="submission" date="2017-02" db="UniProtKB">
        <authorList>
            <consortium name="WormBaseParasite"/>
        </authorList>
    </citation>
    <scope>IDENTIFICATION</scope>
</reference>
<dbReference type="AlphaFoldDB" id="A0A0R3XA39"/>
<feature type="compositionally biased region" description="Polar residues" evidence="1">
    <location>
        <begin position="105"/>
        <end position="116"/>
    </location>
</feature>
<dbReference type="OrthoDB" id="6283070at2759"/>
<accession>A0A0R3XA39</accession>
<organism evidence="4">
    <name type="scientific">Hydatigena taeniaeformis</name>
    <name type="common">Feline tapeworm</name>
    <name type="synonym">Taenia taeniaeformis</name>
    <dbReference type="NCBI Taxonomy" id="6205"/>
    <lineage>
        <taxon>Eukaryota</taxon>
        <taxon>Metazoa</taxon>
        <taxon>Spiralia</taxon>
        <taxon>Lophotrochozoa</taxon>
        <taxon>Platyhelminthes</taxon>
        <taxon>Cestoda</taxon>
        <taxon>Eucestoda</taxon>
        <taxon>Cyclophyllidea</taxon>
        <taxon>Taeniidae</taxon>
        <taxon>Hydatigera</taxon>
    </lineage>
</organism>
<dbReference type="Proteomes" id="UP000274429">
    <property type="component" value="Unassembled WGS sequence"/>
</dbReference>
<dbReference type="STRING" id="6205.A0A0R3XA39"/>
<evidence type="ECO:0000313" key="4">
    <source>
        <dbReference type="WBParaSite" id="TTAC_0001041601-mRNA-1"/>
    </source>
</evidence>
<evidence type="ECO:0000256" key="1">
    <source>
        <dbReference type="SAM" id="MobiDB-lite"/>
    </source>
</evidence>
<evidence type="ECO:0000313" key="3">
    <source>
        <dbReference type="Proteomes" id="UP000274429"/>
    </source>
</evidence>
<proteinExistence type="predicted"/>
<evidence type="ECO:0000313" key="2">
    <source>
        <dbReference type="EMBL" id="VDM35379.1"/>
    </source>
</evidence>
<sequence length="136" mass="14117">MIFILYAQVEANFNAILCEIKAQLGLTSTTKSKSPTSPPSSNAVLGANSAPDPNLRDACCLATVALTEHPSAYKQFAAHLPSLLSGLLAMVDAEQTSDDAGVDSGVTNATGASQPSPAEKAATDILQHPQFHFFAS</sequence>